<protein>
    <submittedName>
        <fullName evidence="1">Uncharacterized protein</fullName>
    </submittedName>
</protein>
<proteinExistence type="predicted"/>
<sequence>LPLPVKVVQRYVDHLTQYNSHNHVNGAKSALFFLHKDVCAISPELDAMMTKFLHGYKPDVATY</sequence>
<dbReference type="GeneID" id="24132130"/>
<feature type="non-terminal residue" evidence="1">
    <location>
        <position position="1"/>
    </location>
</feature>
<name>A0A067C264_SAPPC</name>
<dbReference type="VEuPathDB" id="FungiDB:SPRG_09993"/>
<accession>A0A067C264</accession>
<reference evidence="1 2" key="1">
    <citation type="journal article" date="2013" name="PLoS Genet.">
        <title>Distinctive expansion of potential virulence genes in the genome of the oomycete fish pathogen Saprolegnia parasitica.</title>
        <authorList>
            <person name="Jiang R.H."/>
            <person name="de Bruijn I."/>
            <person name="Haas B.J."/>
            <person name="Belmonte R."/>
            <person name="Lobach L."/>
            <person name="Christie J."/>
            <person name="van den Ackerveken G."/>
            <person name="Bottin A."/>
            <person name="Bulone V."/>
            <person name="Diaz-Moreno S.M."/>
            <person name="Dumas B."/>
            <person name="Fan L."/>
            <person name="Gaulin E."/>
            <person name="Govers F."/>
            <person name="Grenville-Briggs L.J."/>
            <person name="Horner N.R."/>
            <person name="Levin J.Z."/>
            <person name="Mammella M."/>
            <person name="Meijer H.J."/>
            <person name="Morris P."/>
            <person name="Nusbaum C."/>
            <person name="Oome S."/>
            <person name="Phillips A.J."/>
            <person name="van Rooyen D."/>
            <person name="Rzeszutek E."/>
            <person name="Saraiva M."/>
            <person name="Secombes C.J."/>
            <person name="Seidl M.F."/>
            <person name="Snel B."/>
            <person name="Stassen J.H."/>
            <person name="Sykes S."/>
            <person name="Tripathy S."/>
            <person name="van den Berg H."/>
            <person name="Vega-Arreguin J.C."/>
            <person name="Wawra S."/>
            <person name="Young S.K."/>
            <person name="Zeng Q."/>
            <person name="Dieguez-Uribeondo J."/>
            <person name="Russ C."/>
            <person name="Tyler B.M."/>
            <person name="van West P."/>
        </authorList>
    </citation>
    <scope>NUCLEOTIDE SEQUENCE [LARGE SCALE GENOMIC DNA]</scope>
    <source>
        <strain evidence="1 2">CBS 223.65</strain>
    </source>
</reference>
<dbReference type="Proteomes" id="UP000030745">
    <property type="component" value="Unassembled WGS sequence"/>
</dbReference>
<keyword evidence="2" id="KW-1185">Reference proteome</keyword>
<dbReference type="KEGG" id="spar:SPRG_09993"/>
<evidence type="ECO:0000313" key="2">
    <source>
        <dbReference type="Proteomes" id="UP000030745"/>
    </source>
</evidence>
<gene>
    <name evidence="1" type="ORF">SPRG_09993</name>
</gene>
<dbReference type="AlphaFoldDB" id="A0A067C264"/>
<dbReference type="OrthoDB" id="10462605at2759"/>
<dbReference type="RefSeq" id="XP_012206137.1">
    <property type="nucleotide sequence ID" value="XM_012350747.1"/>
</dbReference>
<organism evidence="1 2">
    <name type="scientific">Saprolegnia parasitica (strain CBS 223.65)</name>
    <dbReference type="NCBI Taxonomy" id="695850"/>
    <lineage>
        <taxon>Eukaryota</taxon>
        <taxon>Sar</taxon>
        <taxon>Stramenopiles</taxon>
        <taxon>Oomycota</taxon>
        <taxon>Saprolegniomycetes</taxon>
        <taxon>Saprolegniales</taxon>
        <taxon>Saprolegniaceae</taxon>
        <taxon>Saprolegnia</taxon>
    </lineage>
</organism>
<evidence type="ECO:0000313" key="1">
    <source>
        <dbReference type="EMBL" id="KDO23185.1"/>
    </source>
</evidence>
<dbReference type="EMBL" id="KK583257">
    <property type="protein sequence ID" value="KDO23185.1"/>
    <property type="molecule type" value="Genomic_DNA"/>
</dbReference>